<evidence type="ECO:0000313" key="11">
    <source>
        <dbReference type="Proteomes" id="UP000548326"/>
    </source>
</evidence>
<dbReference type="AlphaFoldDB" id="A0A1N6SW18"/>
<dbReference type="Proteomes" id="UP000548326">
    <property type="component" value="Unassembled WGS sequence"/>
</dbReference>
<evidence type="ECO:0000313" key="8">
    <source>
        <dbReference type="EMBL" id="MBB6108258.1"/>
    </source>
</evidence>
<evidence type="ECO:0000256" key="5">
    <source>
        <dbReference type="ARBA" id="ARBA00023136"/>
    </source>
</evidence>
<dbReference type="RefSeq" id="WP_076371571.1">
    <property type="nucleotide sequence ID" value="NZ_FTMG01000002.1"/>
</dbReference>
<dbReference type="Pfam" id="PF04138">
    <property type="entry name" value="GtrA_DPMS_TM"/>
    <property type="match status" value="1"/>
</dbReference>
<dbReference type="PANTHER" id="PTHR38459">
    <property type="entry name" value="PROPHAGE BACTOPRENOL-LINKED GLUCOSE TRANSLOCASE HOMOLOG"/>
    <property type="match status" value="1"/>
</dbReference>
<keyword evidence="4 6" id="KW-1133">Transmembrane helix</keyword>
<evidence type="ECO:0000256" key="2">
    <source>
        <dbReference type="ARBA" id="ARBA00009399"/>
    </source>
</evidence>
<reference evidence="10 11" key="1">
    <citation type="submission" date="2020-08" db="EMBL/GenBank/DDBJ databases">
        <title>Genomic Encyclopedia of Type Strains, Phase IV (KMG-V): Genome sequencing to study the core and pangenomes of soil and plant-associated prokaryotes.</title>
        <authorList>
            <person name="Whitman W."/>
        </authorList>
    </citation>
    <scope>NUCLEOTIDE SEQUENCE [LARGE SCALE GENOMIC DNA]</scope>
    <source>
        <strain evidence="8 10">ANJLi2</strain>
        <strain evidence="9 11">MP601</strain>
    </source>
</reference>
<evidence type="ECO:0000256" key="4">
    <source>
        <dbReference type="ARBA" id="ARBA00022989"/>
    </source>
</evidence>
<comment type="caution">
    <text evidence="9">The sequence shown here is derived from an EMBL/GenBank/DDBJ whole genome shotgun (WGS) entry which is preliminary data.</text>
</comment>
<feature type="domain" description="GtrA/DPMS transmembrane" evidence="7">
    <location>
        <begin position="33"/>
        <end position="160"/>
    </location>
</feature>
<feature type="transmembrane region" description="Helical" evidence="6">
    <location>
        <begin position="31"/>
        <end position="53"/>
    </location>
</feature>
<dbReference type="OrthoDB" id="771485at2"/>
<dbReference type="PANTHER" id="PTHR38459:SF1">
    <property type="entry name" value="PROPHAGE BACTOPRENOL-LINKED GLUCOSE TRANSLOCASE HOMOLOG"/>
    <property type="match status" value="1"/>
</dbReference>
<dbReference type="GO" id="GO:0005886">
    <property type="term" value="C:plasma membrane"/>
    <property type="evidence" value="ECO:0007669"/>
    <property type="project" value="TreeGrafter"/>
</dbReference>
<evidence type="ECO:0000256" key="3">
    <source>
        <dbReference type="ARBA" id="ARBA00022692"/>
    </source>
</evidence>
<dbReference type="InterPro" id="IPR007267">
    <property type="entry name" value="GtrA_DPMS_TM"/>
</dbReference>
<gene>
    <name evidence="9" type="ORF">HDF22_004022</name>
    <name evidence="8" type="ORF">HDF23_000993</name>
</gene>
<comment type="subcellular location">
    <subcellularLocation>
        <location evidence="1">Membrane</location>
        <topology evidence="1">Multi-pass membrane protein</topology>
    </subcellularLocation>
</comment>
<comment type="similarity">
    <text evidence="2">Belongs to the GtrA family.</text>
</comment>
<dbReference type="Proteomes" id="UP000541583">
    <property type="component" value="Unassembled WGS sequence"/>
</dbReference>
<evidence type="ECO:0000256" key="1">
    <source>
        <dbReference type="ARBA" id="ARBA00004141"/>
    </source>
</evidence>
<accession>A0A1N6SW18</accession>
<name>A0A1N6SW18_9SPHI</name>
<feature type="transmembrane region" description="Helical" evidence="6">
    <location>
        <begin position="110"/>
        <end position="129"/>
    </location>
</feature>
<evidence type="ECO:0000256" key="6">
    <source>
        <dbReference type="SAM" id="Phobius"/>
    </source>
</evidence>
<proteinExistence type="inferred from homology"/>
<evidence type="ECO:0000259" key="7">
    <source>
        <dbReference type="Pfam" id="PF04138"/>
    </source>
</evidence>
<keyword evidence="3 6" id="KW-0812">Transmembrane</keyword>
<evidence type="ECO:0000313" key="9">
    <source>
        <dbReference type="EMBL" id="MBB6129885.1"/>
    </source>
</evidence>
<dbReference type="InterPro" id="IPR051401">
    <property type="entry name" value="GtrA_CellWall_Glycosyl"/>
</dbReference>
<dbReference type="GO" id="GO:0000271">
    <property type="term" value="P:polysaccharide biosynthetic process"/>
    <property type="evidence" value="ECO:0007669"/>
    <property type="project" value="InterPro"/>
</dbReference>
<organism evidence="9 11">
    <name type="scientific">Mucilaginibacter lappiensis</name>
    <dbReference type="NCBI Taxonomy" id="354630"/>
    <lineage>
        <taxon>Bacteria</taxon>
        <taxon>Pseudomonadati</taxon>
        <taxon>Bacteroidota</taxon>
        <taxon>Sphingobacteriia</taxon>
        <taxon>Sphingobacteriales</taxon>
        <taxon>Sphingobacteriaceae</taxon>
        <taxon>Mucilaginibacter</taxon>
    </lineage>
</organism>
<keyword evidence="5 6" id="KW-0472">Membrane</keyword>
<feature type="transmembrane region" description="Helical" evidence="6">
    <location>
        <begin position="73"/>
        <end position="90"/>
    </location>
</feature>
<sequence>MRKVHNFIRHGILNFIDLFYKPFKKWMPLHTFRYAACGGSNTVFDILLFSFSYNFIFKKHNIDLGFYTLSPHIASQMLSFSVSFCTGFYLNRYVVFKESGLSKRGQLSRFMIVNAICILLNLAFLKLLVDVMGLYPTPAKIIATVFIVFFSYYSQTHFFFRKKKPVVSVEEGQ</sequence>
<evidence type="ECO:0000313" key="10">
    <source>
        <dbReference type="Proteomes" id="UP000541583"/>
    </source>
</evidence>
<keyword evidence="10" id="KW-1185">Reference proteome</keyword>
<dbReference type="STRING" id="354630.SAMN05421821_102505"/>
<protein>
    <submittedName>
        <fullName evidence="8 9">Flippase GtrA</fullName>
    </submittedName>
</protein>
<feature type="transmembrane region" description="Helical" evidence="6">
    <location>
        <begin position="135"/>
        <end position="154"/>
    </location>
</feature>
<dbReference type="EMBL" id="JACHCB010000002">
    <property type="protein sequence ID" value="MBB6108258.1"/>
    <property type="molecule type" value="Genomic_DNA"/>
</dbReference>
<dbReference type="EMBL" id="JACHCA010000012">
    <property type="protein sequence ID" value="MBB6129885.1"/>
    <property type="molecule type" value="Genomic_DNA"/>
</dbReference>